<evidence type="ECO:0000256" key="3">
    <source>
        <dbReference type="ARBA" id="ARBA00023239"/>
    </source>
</evidence>
<dbReference type="InterPro" id="IPR011780">
    <property type="entry name" value="D_Ser_am_lyase"/>
</dbReference>
<feature type="domain" description="Tryptophan synthase beta chain-like PALP" evidence="5">
    <location>
        <begin position="95"/>
        <end position="392"/>
    </location>
</feature>
<evidence type="ECO:0000256" key="1">
    <source>
        <dbReference type="ARBA" id="ARBA00001933"/>
    </source>
</evidence>
<dbReference type="NCBIfam" id="NF002823">
    <property type="entry name" value="PRK02991.1"/>
    <property type="match status" value="1"/>
</dbReference>
<gene>
    <name evidence="4" type="primary">dsdA</name>
    <name evidence="6" type="ORF">P5F74_06015</name>
</gene>
<dbReference type="PANTHER" id="PTHR48078:SF9">
    <property type="entry name" value="D-SERINE DEHYDRATASE"/>
    <property type="match status" value="1"/>
</dbReference>
<dbReference type="NCBIfam" id="TIGR02035">
    <property type="entry name" value="D_Ser_am_lyase"/>
    <property type="match status" value="1"/>
</dbReference>
<feature type="modified residue" description="N6-(pyridoxal phosphate)lysine" evidence="4">
    <location>
        <position position="114"/>
    </location>
</feature>
<evidence type="ECO:0000259" key="5">
    <source>
        <dbReference type="Pfam" id="PF00291"/>
    </source>
</evidence>
<dbReference type="EMBL" id="JAROAS010000008">
    <property type="protein sequence ID" value="MED4127683.1"/>
    <property type="molecule type" value="Genomic_DNA"/>
</dbReference>
<dbReference type="Gene3D" id="3.40.50.1100">
    <property type="match status" value="2"/>
</dbReference>
<evidence type="ECO:0000313" key="7">
    <source>
        <dbReference type="Proteomes" id="UP001341820"/>
    </source>
</evidence>
<reference evidence="6 7" key="1">
    <citation type="submission" date="2023-03" db="EMBL/GenBank/DDBJ databases">
        <title>Bacillus Genome Sequencing.</title>
        <authorList>
            <person name="Dunlap C."/>
        </authorList>
    </citation>
    <scope>NUCLEOTIDE SEQUENCE [LARGE SCALE GENOMIC DNA]</scope>
    <source>
        <strain evidence="6 7">B-4107</strain>
    </source>
</reference>
<dbReference type="InterPro" id="IPR050147">
    <property type="entry name" value="Ser/Thr_Dehydratase"/>
</dbReference>
<dbReference type="GO" id="GO:0008721">
    <property type="term" value="F:D-serine ammonia-lyase activity"/>
    <property type="evidence" value="ECO:0007669"/>
    <property type="project" value="UniProtKB-EC"/>
</dbReference>
<evidence type="ECO:0000256" key="2">
    <source>
        <dbReference type="ARBA" id="ARBA00022898"/>
    </source>
</evidence>
<sequence>MTRERLLKAFPNLTKLTALEEYLWINTSKGKKAITKNHTLSMEAILEAEARLNRFAPYISLAFPETERTNGLLESPLLAIDSFQQSLEEYYQVTINGSLFLKGDHLLPISGSIKARGGIYEVLTIAEKILIEESVFSREESYEKLIESTYQDVLSRYTIVVGSTGNLGLSIGVMGAKLGFNVIVHMSSDAKAWKKALLQQKGAHVVEHDQDYSLAVEEGRKQAEANVNSYFIDDEHSTTLFLGYAVAALRLKKQLDEKGITINRDHPLIVYLPCGVGGGPGGIAYGLHQVFGENVTCYFAEPTHSPCMLVGMMTGLHENIHVKDIGIDNRTIADGLAVGRPSGFVGKVMEPILGGIYTVNDETMYKLLAMLIDQEEIALEPSAVTALFGPVQVANSAKDAVHLAWATGGSMVPTNQMQHDYEIGKALLN</sequence>
<dbReference type="Proteomes" id="UP001341820">
    <property type="component" value="Unassembled WGS sequence"/>
</dbReference>
<dbReference type="InterPro" id="IPR036052">
    <property type="entry name" value="TrpB-like_PALP_sf"/>
</dbReference>
<keyword evidence="7" id="KW-1185">Reference proteome</keyword>
<proteinExistence type="inferred from homology"/>
<comment type="cofactor">
    <cofactor evidence="1 4">
        <name>pyridoxal 5'-phosphate</name>
        <dbReference type="ChEBI" id="CHEBI:597326"/>
    </cofactor>
</comment>
<evidence type="ECO:0000313" key="6">
    <source>
        <dbReference type="EMBL" id="MED4127683.1"/>
    </source>
</evidence>
<dbReference type="HAMAP" id="MF_01030">
    <property type="entry name" value="D_Ser_dehydrat"/>
    <property type="match status" value="1"/>
</dbReference>
<dbReference type="PANTHER" id="PTHR48078">
    <property type="entry name" value="THREONINE DEHYDRATASE, MITOCHONDRIAL-RELATED"/>
    <property type="match status" value="1"/>
</dbReference>
<keyword evidence="3 4" id="KW-0456">Lyase</keyword>
<protein>
    <recommendedName>
        <fullName evidence="4">Probable D-serine dehydratase</fullName>
        <ecNumber evidence="4">4.3.1.18</ecNumber>
    </recommendedName>
    <alternativeName>
        <fullName evidence="4">D-serine deaminase</fullName>
        <shortName evidence="4">DSD</shortName>
    </alternativeName>
</protein>
<dbReference type="InterPro" id="IPR001926">
    <property type="entry name" value="TrpB-like_PALP"/>
</dbReference>
<dbReference type="Pfam" id="PF00291">
    <property type="entry name" value="PALP"/>
    <property type="match status" value="1"/>
</dbReference>
<accession>A0ABU6NHK2</accession>
<comment type="caution">
    <text evidence="6">The sequence shown here is derived from an EMBL/GenBank/DDBJ whole genome shotgun (WGS) entry which is preliminary data.</text>
</comment>
<dbReference type="RefSeq" id="WP_274272236.1">
    <property type="nucleotide sequence ID" value="NZ_JAROAS010000008.1"/>
</dbReference>
<comment type="catalytic activity">
    <reaction evidence="4">
        <text>D-serine = pyruvate + NH4(+)</text>
        <dbReference type="Rhea" id="RHEA:13977"/>
        <dbReference type="ChEBI" id="CHEBI:15361"/>
        <dbReference type="ChEBI" id="CHEBI:28938"/>
        <dbReference type="ChEBI" id="CHEBI:35247"/>
        <dbReference type="EC" id="4.3.1.18"/>
    </reaction>
</comment>
<evidence type="ECO:0000256" key="4">
    <source>
        <dbReference type="HAMAP-Rule" id="MF_01030"/>
    </source>
</evidence>
<organism evidence="6 7">
    <name type="scientific">Shouchella miscanthi</name>
    <dbReference type="NCBI Taxonomy" id="2598861"/>
    <lineage>
        <taxon>Bacteria</taxon>
        <taxon>Bacillati</taxon>
        <taxon>Bacillota</taxon>
        <taxon>Bacilli</taxon>
        <taxon>Bacillales</taxon>
        <taxon>Bacillaceae</taxon>
        <taxon>Shouchella</taxon>
    </lineage>
</organism>
<comment type="similarity">
    <text evidence="4">Belongs to the serine/threonine dehydratase family. DsdA subfamily.</text>
</comment>
<dbReference type="SUPFAM" id="SSF53686">
    <property type="entry name" value="Tryptophan synthase beta subunit-like PLP-dependent enzymes"/>
    <property type="match status" value="1"/>
</dbReference>
<dbReference type="EC" id="4.3.1.18" evidence="4"/>
<dbReference type="InterPro" id="IPR000634">
    <property type="entry name" value="Ser/Thr_deHydtase_PyrdxlP-BS"/>
</dbReference>
<keyword evidence="2 4" id="KW-0663">Pyridoxal phosphate</keyword>
<name>A0ABU6NHK2_9BACI</name>
<dbReference type="PROSITE" id="PS00165">
    <property type="entry name" value="DEHYDRATASE_SER_THR"/>
    <property type="match status" value="1"/>
</dbReference>